<dbReference type="EMBL" id="NKCL01000040">
    <property type="protein sequence ID" value="RSL86624.1"/>
    <property type="molecule type" value="Genomic_DNA"/>
</dbReference>
<organism evidence="2 3">
    <name type="scientific">Fusarium floridanum</name>
    <dbReference type="NCBI Taxonomy" id="1325733"/>
    <lineage>
        <taxon>Eukaryota</taxon>
        <taxon>Fungi</taxon>
        <taxon>Dikarya</taxon>
        <taxon>Ascomycota</taxon>
        <taxon>Pezizomycotina</taxon>
        <taxon>Sordariomycetes</taxon>
        <taxon>Hypocreomycetidae</taxon>
        <taxon>Hypocreales</taxon>
        <taxon>Nectriaceae</taxon>
        <taxon>Fusarium</taxon>
        <taxon>Fusarium solani species complex</taxon>
    </lineage>
</organism>
<dbReference type="PANTHER" id="PTHR42076">
    <property type="entry name" value="CYANOVIRIN-N HOMOLOG"/>
    <property type="match status" value="1"/>
</dbReference>
<dbReference type="SMART" id="SM01111">
    <property type="entry name" value="CVNH"/>
    <property type="match status" value="1"/>
</dbReference>
<reference evidence="2 3" key="1">
    <citation type="submission" date="2017-06" db="EMBL/GenBank/DDBJ databases">
        <title>Comparative genomic analysis of Ambrosia Fusariam Clade fungi.</title>
        <authorList>
            <person name="Stajich J.E."/>
            <person name="Carrillo J."/>
            <person name="Kijimoto T."/>
            <person name="Eskalen A."/>
            <person name="O'Donnell K."/>
            <person name="Kasson M."/>
        </authorList>
    </citation>
    <scope>NUCLEOTIDE SEQUENCE [LARGE SCALE GENOMIC DNA]</scope>
    <source>
        <strain evidence="2 3">NRRL62606</strain>
    </source>
</reference>
<feature type="domain" description="Cyanovirin-N" evidence="1">
    <location>
        <begin position="2"/>
        <end position="100"/>
    </location>
</feature>
<keyword evidence="3" id="KW-1185">Reference proteome</keyword>
<name>A0A428SA21_9HYPO</name>
<dbReference type="Proteomes" id="UP000287972">
    <property type="component" value="Unassembled WGS sequence"/>
</dbReference>
<proteinExistence type="predicted"/>
<evidence type="ECO:0000313" key="3">
    <source>
        <dbReference type="Proteomes" id="UP000287972"/>
    </source>
</evidence>
<evidence type="ECO:0000259" key="1">
    <source>
        <dbReference type="SMART" id="SM01111"/>
    </source>
</evidence>
<accession>A0A428SA21</accession>
<evidence type="ECO:0000313" key="2">
    <source>
        <dbReference type="EMBL" id="RSL86624.1"/>
    </source>
</evidence>
<dbReference type="InterPro" id="IPR036673">
    <property type="entry name" value="Cyanovirin-N_sf"/>
</dbReference>
<dbReference type="Gene3D" id="2.30.60.10">
    <property type="entry name" value="Cyanovirin-N"/>
    <property type="match status" value="1"/>
</dbReference>
<dbReference type="SUPFAM" id="SSF51322">
    <property type="entry name" value="Cyanovirin-N"/>
    <property type="match status" value="1"/>
</dbReference>
<protein>
    <recommendedName>
        <fullName evidence="1">Cyanovirin-N domain-containing protein</fullName>
    </recommendedName>
</protein>
<sequence>MDDMRLFHGHILVVTMFEEGIWRDTSLDLDPYIGNRNGRLTWGYEYNNYSREARNIRLIRDPDGWTPNIHTTLKDRQRNDKDSAINLTQCICIRNYSLICRPELRFLTEPVRNDAQGIIYFKRIYS</sequence>
<dbReference type="InterPro" id="IPR011058">
    <property type="entry name" value="Cyanovirin-N"/>
</dbReference>
<dbReference type="AlphaFoldDB" id="A0A428SA21"/>
<dbReference type="Pfam" id="PF08881">
    <property type="entry name" value="CVNH"/>
    <property type="match status" value="1"/>
</dbReference>
<gene>
    <name evidence="2" type="ORF">CEP51_002726</name>
</gene>
<dbReference type="PANTHER" id="PTHR42076:SF1">
    <property type="entry name" value="CYANOVIRIN-N DOMAIN-CONTAINING PROTEIN"/>
    <property type="match status" value="1"/>
</dbReference>
<comment type="caution">
    <text evidence="2">The sequence shown here is derived from an EMBL/GenBank/DDBJ whole genome shotgun (WGS) entry which is preliminary data.</text>
</comment>